<keyword evidence="1" id="KW-0812">Transmembrane</keyword>
<gene>
    <name evidence="2" type="ORF">ABMA28_011405</name>
</gene>
<sequence>MNSESPCILFIFIYLFILYLSLRLNKINNYKIYYFVKDHERLTKIDCSETLFFGTPVCIIAPGLDGLGRAVIGIVGDLKNITMLSKGKLKLQGLQESQYEPYWIGGQWVFYR</sequence>
<feature type="transmembrane region" description="Helical" evidence="1">
    <location>
        <begin position="6"/>
        <end position="22"/>
    </location>
</feature>
<keyword evidence="1" id="KW-0472">Membrane</keyword>
<evidence type="ECO:0000256" key="1">
    <source>
        <dbReference type="SAM" id="Phobius"/>
    </source>
</evidence>
<organism evidence="2 3">
    <name type="scientific">Loxostege sticticalis</name>
    <name type="common">Beet webworm moth</name>
    <dbReference type="NCBI Taxonomy" id="481309"/>
    <lineage>
        <taxon>Eukaryota</taxon>
        <taxon>Metazoa</taxon>
        <taxon>Ecdysozoa</taxon>
        <taxon>Arthropoda</taxon>
        <taxon>Hexapoda</taxon>
        <taxon>Insecta</taxon>
        <taxon>Pterygota</taxon>
        <taxon>Neoptera</taxon>
        <taxon>Endopterygota</taxon>
        <taxon>Lepidoptera</taxon>
        <taxon>Glossata</taxon>
        <taxon>Ditrysia</taxon>
        <taxon>Pyraloidea</taxon>
        <taxon>Crambidae</taxon>
        <taxon>Pyraustinae</taxon>
        <taxon>Loxostege</taxon>
    </lineage>
</organism>
<name>A0ABD0S532_LOXSC</name>
<dbReference type="EMBL" id="JBEDNZ010000029">
    <property type="protein sequence ID" value="KAL0809179.1"/>
    <property type="molecule type" value="Genomic_DNA"/>
</dbReference>
<reference evidence="2 3" key="1">
    <citation type="submission" date="2024-06" db="EMBL/GenBank/DDBJ databases">
        <title>A chromosome-level genome assembly of beet webworm, Loxostege sticticalis.</title>
        <authorList>
            <person name="Zhang Y."/>
        </authorList>
    </citation>
    <scope>NUCLEOTIDE SEQUENCE [LARGE SCALE GENOMIC DNA]</scope>
    <source>
        <strain evidence="2">AQ028</strain>
        <tissue evidence="2">Male pupae</tissue>
    </source>
</reference>
<proteinExistence type="predicted"/>
<protein>
    <submittedName>
        <fullName evidence="2">Uncharacterized protein</fullName>
    </submittedName>
</protein>
<dbReference type="AlphaFoldDB" id="A0ABD0S532"/>
<evidence type="ECO:0000313" key="2">
    <source>
        <dbReference type="EMBL" id="KAL0809179.1"/>
    </source>
</evidence>
<accession>A0ABD0S532</accession>
<evidence type="ECO:0000313" key="3">
    <source>
        <dbReference type="Proteomes" id="UP001549921"/>
    </source>
</evidence>
<keyword evidence="1" id="KW-1133">Transmembrane helix</keyword>
<dbReference type="Proteomes" id="UP001549921">
    <property type="component" value="Unassembled WGS sequence"/>
</dbReference>
<comment type="caution">
    <text evidence="2">The sequence shown here is derived from an EMBL/GenBank/DDBJ whole genome shotgun (WGS) entry which is preliminary data.</text>
</comment>